<dbReference type="SMART" id="SM00278">
    <property type="entry name" value="HhH1"/>
    <property type="match status" value="2"/>
</dbReference>
<dbReference type="PANTHER" id="PTHR21180:SF32">
    <property type="entry name" value="ENDONUCLEASE_EXONUCLEASE_PHOSPHATASE FAMILY DOMAIN-CONTAINING PROTEIN 1"/>
    <property type="match status" value="1"/>
</dbReference>
<proteinExistence type="predicted"/>
<gene>
    <name evidence="3" type="ORF">RBH19_04825</name>
</gene>
<dbReference type="InterPro" id="IPR004509">
    <property type="entry name" value="Competence_ComEA_HhH"/>
</dbReference>
<dbReference type="NCBIfam" id="TIGR00426">
    <property type="entry name" value="competence protein ComEA helix-hairpin-helix repeat region"/>
    <property type="match status" value="1"/>
</dbReference>
<keyword evidence="4" id="KW-1185">Reference proteome</keyword>
<dbReference type="Pfam" id="PF12836">
    <property type="entry name" value="HHH_3"/>
    <property type="match status" value="1"/>
</dbReference>
<feature type="signal peptide" evidence="1">
    <location>
        <begin position="1"/>
        <end position="22"/>
    </location>
</feature>
<evidence type="ECO:0000256" key="1">
    <source>
        <dbReference type="SAM" id="SignalP"/>
    </source>
</evidence>
<feature type="domain" description="Helix-hairpin-helix DNA-binding motif class 1" evidence="2">
    <location>
        <begin position="35"/>
        <end position="54"/>
    </location>
</feature>
<feature type="chain" id="PRO_5046982396" evidence="1">
    <location>
        <begin position="23"/>
        <end position="89"/>
    </location>
</feature>
<dbReference type="InterPro" id="IPR051675">
    <property type="entry name" value="Endo/Exo/Phosphatase_dom_1"/>
</dbReference>
<feature type="domain" description="Helix-hairpin-helix DNA-binding motif class 1" evidence="2">
    <location>
        <begin position="65"/>
        <end position="84"/>
    </location>
</feature>
<dbReference type="InterPro" id="IPR003583">
    <property type="entry name" value="Hlx-hairpin-Hlx_DNA-bd_motif"/>
</dbReference>
<dbReference type="InterPro" id="IPR010994">
    <property type="entry name" value="RuvA_2-like"/>
</dbReference>
<dbReference type="SUPFAM" id="SSF47781">
    <property type="entry name" value="RuvA domain 2-like"/>
    <property type="match status" value="1"/>
</dbReference>
<organism evidence="3 4">
    <name type="scientific">Natronospira bacteriovora</name>
    <dbReference type="NCBI Taxonomy" id="3069753"/>
    <lineage>
        <taxon>Bacteria</taxon>
        <taxon>Pseudomonadati</taxon>
        <taxon>Pseudomonadota</taxon>
        <taxon>Gammaproteobacteria</taxon>
        <taxon>Natronospirales</taxon>
        <taxon>Natronospiraceae</taxon>
        <taxon>Natronospira</taxon>
    </lineage>
</organism>
<protein>
    <submittedName>
        <fullName evidence="3">Helix-hairpin-helix domain-containing protein</fullName>
    </submittedName>
</protein>
<evidence type="ECO:0000259" key="2">
    <source>
        <dbReference type="SMART" id="SM00278"/>
    </source>
</evidence>
<name>A0ABU0W5I9_9GAMM</name>
<dbReference type="Gene3D" id="1.10.150.280">
    <property type="entry name" value="AF1531-like domain"/>
    <property type="match status" value="1"/>
</dbReference>
<evidence type="ECO:0000313" key="3">
    <source>
        <dbReference type="EMBL" id="MDQ2069188.1"/>
    </source>
</evidence>
<reference evidence="3 4" key="1">
    <citation type="submission" date="2023-08" db="EMBL/GenBank/DDBJ databases">
        <title>Whole-genome sequencing of halo(alkali)philic microorganisms from hypersaline lakes.</title>
        <authorList>
            <person name="Sorokin D.Y."/>
            <person name="Abbas B."/>
            <person name="Merkel A.Y."/>
        </authorList>
    </citation>
    <scope>NUCLEOTIDE SEQUENCE [LARGE SCALE GENOMIC DNA]</scope>
    <source>
        <strain evidence="3 4">AB-CW4</strain>
    </source>
</reference>
<dbReference type="RefSeq" id="WP_306727675.1">
    <property type="nucleotide sequence ID" value="NZ_JAVDDT010000002.1"/>
</dbReference>
<dbReference type="Proteomes" id="UP001239019">
    <property type="component" value="Unassembled WGS sequence"/>
</dbReference>
<dbReference type="PANTHER" id="PTHR21180">
    <property type="entry name" value="ENDONUCLEASE/EXONUCLEASE/PHOSPHATASE FAMILY DOMAIN-CONTAINING PROTEIN 1"/>
    <property type="match status" value="1"/>
</dbReference>
<dbReference type="EMBL" id="JAVDDT010000002">
    <property type="protein sequence ID" value="MDQ2069188.1"/>
    <property type="molecule type" value="Genomic_DNA"/>
</dbReference>
<sequence length="89" mass="9736">MNNRFKALIAATLFFLAHGLFAGQAININEASAEEMAEALTGVGQARAEAIVEFREEHGRFMSADDLALVSGVGEVTVERNRERIRVDD</sequence>
<comment type="caution">
    <text evidence="3">The sequence shown here is derived from an EMBL/GenBank/DDBJ whole genome shotgun (WGS) entry which is preliminary data.</text>
</comment>
<accession>A0ABU0W5I9</accession>
<evidence type="ECO:0000313" key="4">
    <source>
        <dbReference type="Proteomes" id="UP001239019"/>
    </source>
</evidence>
<keyword evidence="1" id="KW-0732">Signal</keyword>